<dbReference type="InterPro" id="IPR017907">
    <property type="entry name" value="Znf_RING_CS"/>
</dbReference>
<name>A0A7I4YAT7_HAECO</name>
<dbReference type="Gene3D" id="3.30.40.10">
    <property type="entry name" value="Zinc/RING finger domain, C3HC4 (zinc finger)"/>
    <property type="match status" value="1"/>
</dbReference>
<dbReference type="AlphaFoldDB" id="A0A7I4YAT7"/>
<sequence>MWSASETLAGLVPNCICGASYDLRFCAPHSLPCAHTFCLMCLSKEKQRKKRRCPSCRKKYSSFILNTALAEVVKRVRQRRECLEHRSLRCDECDSRRSATAMRRCLSCSRAMNKHMSTGLTLDCVICLECCVNRHNGHDLTTLPCPSNPSPPVASSTPRNDSQRNMPWEHFLRTRRQCVQGRNAHKRANGPKPDHRKPRVPVASSMIDDELVYEARSPLYYQIQQSEVEDISISTGIAKQLSGLVISVTGVCNTTSEQEEPVYPQKSTNSPDSGILATSDGSTTDRRDSDVSPYQSISPYAAAFPGYSLCSTLKLEKTESSSLYQRVTPILRLKEIFARKPPSLPCLRS</sequence>
<dbReference type="SUPFAM" id="SSF57850">
    <property type="entry name" value="RING/U-box"/>
    <property type="match status" value="1"/>
</dbReference>
<dbReference type="OMA" id="VPNCICG"/>
<proteinExistence type="predicted"/>
<organism evidence="7 8">
    <name type="scientific">Haemonchus contortus</name>
    <name type="common">Barber pole worm</name>
    <dbReference type="NCBI Taxonomy" id="6289"/>
    <lineage>
        <taxon>Eukaryota</taxon>
        <taxon>Metazoa</taxon>
        <taxon>Ecdysozoa</taxon>
        <taxon>Nematoda</taxon>
        <taxon>Chromadorea</taxon>
        <taxon>Rhabditida</taxon>
        <taxon>Rhabditina</taxon>
        <taxon>Rhabditomorpha</taxon>
        <taxon>Strongyloidea</taxon>
        <taxon>Trichostrongylidae</taxon>
        <taxon>Haemonchus</taxon>
    </lineage>
</organism>
<evidence type="ECO:0000259" key="6">
    <source>
        <dbReference type="PROSITE" id="PS50089"/>
    </source>
</evidence>
<dbReference type="InterPro" id="IPR013083">
    <property type="entry name" value="Znf_RING/FYVE/PHD"/>
</dbReference>
<protein>
    <submittedName>
        <fullName evidence="8">RING-type domain-containing protein</fullName>
    </submittedName>
</protein>
<evidence type="ECO:0000256" key="5">
    <source>
        <dbReference type="SAM" id="MobiDB-lite"/>
    </source>
</evidence>
<dbReference type="InterPro" id="IPR001841">
    <property type="entry name" value="Znf_RING"/>
</dbReference>
<evidence type="ECO:0000256" key="3">
    <source>
        <dbReference type="ARBA" id="ARBA00022833"/>
    </source>
</evidence>
<feature type="compositionally biased region" description="Polar residues" evidence="5">
    <location>
        <begin position="153"/>
        <end position="164"/>
    </location>
</feature>
<evidence type="ECO:0000313" key="7">
    <source>
        <dbReference type="Proteomes" id="UP000025227"/>
    </source>
</evidence>
<reference evidence="8" key="1">
    <citation type="submission" date="2020-12" db="UniProtKB">
        <authorList>
            <consortium name="WormBaseParasite"/>
        </authorList>
    </citation>
    <scope>IDENTIFICATION</scope>
    <source>
        <strain evidence="8">MHco3</strain>
    </source>
</reference>
<keyword evidence="2 4" id="KW-0863">Zinc-finger</keyword>
<dbReference type="OrthoDB" id="252722at2759"/>
<evidence type="ECO:0000313" key="8">
    <source>
        <dbReference type="WBParaSite" id="HCON_00066800-00001"/>
    </source>
</evidence>
<keyword evidence="3" id="KW-0862">Zinc</keyword>
<dbReference type="GO" id="GO:0008270">
    <property type="term" value="F:zinc ion binding"/>
    <property type="evidence" value="ECO:0007669"/>
    <property type="project" value="UniProtKB-KW"/>
</dbReference>
<feature type="domain" description="RING-type" evidence="6">
    <location>
        <begin position="16"/>
        <end position="57"/>
    </location>
</feature>
<feature type="region of interest" description="Disordered" evidence="5">
    <location>
        <begin position="256"/>
        <end position="292"/>
    </location>
</feature>
<evidence type="ECO:0000256" key="1">
    <source>
        <dbReference type="ARBA" id="ARBA00022723"/>
    </source>
</evidence>
<dbReference type="PROSITE" id="PS00518">
    <property type="entry name" value="ZF_RING_1"/>
    <property type="match status" value="1"/>
</dbReference>
<accession>A0A7I4YAT7</accession>
<evidence type="ECO:0000256" key="4">
    <source>
        <dbReference type="PROSITE-ProRule" id="PRU00175"/>
    </source>
</evidence>
<dbReference type="WBParaSite" id="HCON_00066800-00001">
    <property type="protein sequence ID" value="HCON_00066800-00001"/>
    <property type="gene ID" value="HCON_00066800"/>
</dbReference>
<evidence type="ECO:0000256" key="2">
    <source>
        <dbReference type="ARBA" id="ARBA00022771"/>
    </source>
</evidence>
<keyword evidence="7" id="KW-1185">Reference proteome</keyword>
<dbReference type="Proteomes" id="UP000025227">
    <property type="component" value="Unplaced"/>
</dbReference>
<dbReference type="PROSITE" id="PS50089">
    <property type="entry name" value="ZF_RING_2"/>
    <property type="match status" value="1"/>
</dbReference>
<keyword evidence="1" id="KW-0479">Metal-binding</keyword>
<feature type="region of interest" description="Disordered" evidence="5">
    <location>
        <begin position="142"/>
        <end position="164"/>
    </location>
</feature>